<accession>A0A9D1GLQ3</accession>
<reference evidence="1" key="1">
    <citation type="submission" date="2020-10" db="EMBL/GenBank/DDBJ databases">
        <authorList>
            <person name="Gilroy R."/>
        </authorList>
    </citation>
    <scope>NUCLEOTIDE SEQUENCE</scope>
    <source>
        <strain evidence="1">CHK123-3438</strain>
    </source>
</reference>
<dbReference type="EMBL" id="DVKS01000199">
    <property type="protein sequence ID" value="HIT42817.1"/>
    <property type="molecule type" value="Genomic_DNA"/>
</dbReference>
<sequence>AATAAMYIIIGYFKKVEDRITFYDGWFTIYVSVEDASSLANLYVGIKELGMKTGEVQILGELIKKIYM</sequence>
<feature type="non-terminal residue" evidence="1">
    <location>
        <position position="1"/>
    </location>
</feature>
<reference evidence="1" key="2">
    <citation type="journal article" date="2021" name="PeerJ">
        <title>Extensive microbial diversity within the chicken gut microbiome revealed by metagenomics and culture.</title>
        <authorList>
            <person name="Gilroy R."/>
            <person name="Ravi A."/>
            <person name="Getino M."/>
            <person name="Pursley I."/>
            <person name="Horton D.L."/>
            <person name="Alikhan N.F."/>
            <person name="Baker D."/>
            <person name="Gharbi K."/>
            <person name="Hall N."/>
            <person name="Watson M."/>
            <person name="Adriaenssens E.M."/>
            <person name="Foster-Nyarko E."/>
            <person name="Jarju S."/>
            <person name="Secka A."/>
            <person name="Antonio M."/>
            <person name="Oren A."/>
            <person name="Chaudhuri R.R."/>
            <person name="La Ragione R."/>
            <person name="Hildebrand F."/>
            <person name="Pallen M.J."/>
        </authorList>
    </citation>
    <scope>NUCLEOTIDE SEQUENCE</scope>
    <source>
        <strain evidence="1">CHK123-3438</strain>
    </source>
</reference>
<gene>
    <name evidence="1" type="ORF">IAB60_12115</name>
</gene>
<organism evidence="1 2">
    <name type="scientific">Candidatus Caccovicinus merdipullorum</name>
    <dbReference type="NCBI Taxonomy" id="2840724"/>
    <lineage>
        <taxon>Bacteria</taxon>
        <taxon>Bacillati</taxon>
        <taxon>Bacillota</taxon>
        <taxon>Clostridia</taxon>
        <taxon>Eubacteriales</taxon>
        <taxon>Candidatus Caccovicinus</taxon>
    </lineage>
</organism>
<proteinExistence type="predicted"/>
<evidence type="ECO:0000313" key="1">
    <source>
        <dbReference type="EMBL" id="HIT42817.1"/>
    </source>
</evidence>
<comment type="caution">
    <text evidence="1">The sequence shown here is derived from an EMBL/GenBank/DDBJ whole genome shotgun (WGS) entry which is preliminary data.</text>
</comment>
<protein>
    <submittedName>
        <fullName evidence="1">Uncharacterized protein</fullName>
    </submittedName>
</protein>
<name>A0A9D1GLQ3_9FIRM</name>
<dbReference type="Proteomes" id="UP000886860">
    <property type="component" value="Unassembled WGS sequence"/>
</dbReference>
<dbReference type="AlphaFoldDB" id="A0A9D1GLQ3"/>
<evidence type="ECO:0000313" key="2">
    <source>
        <dbReference type="Proteomes" id="UP000886860"/>
    </source>
</evidence>